<dbReference type="Pfam" id="PF07724">
    <property type="entry name" value="AAA_2"/>
    <property type="match status" value="1"/>
</dbReference>
<comment type="similarity">
    <text evidence="2 10">Belongs to the ClpA/ClpB family.</text>
</comment>
<dbReference type="CDD" id="cd19499">
    <property type="entry name" value="RecA-like_ClpB_Hsp104-like"/>
    <property type="match status" value="1"/>
</dbReference>
<evidence type="ECO:0000256" key="2">
    <source>
        <dbReference type="ARBA" id="ARBA00008675"/>
    </source>
</evidence>
<organism evidence="13 14">
    <name type="scientific">Adonisia turfae CCMR0082</name>
    <dbReference type="NCBI Taxonomy" id="2304604"/>
    <lineage>
        <taxon>Bacteria</taxon>
        <taxon>Bacillati</taxon>
        <taxon>Cyanobacteriota</taxon>
        <taxon>Adonisia</taxon>
        <taxon>Adonisia turfae</taxon>
    </lineage>
</organism>
<dbReference type="PROSITE" id="PS00870">
    <property type="entry name" value="CLPAB_1"/>
    <property type="match status" value="1"/>
</dbReference>
<feature type="domain" description="UVR" evidence="11">
    <location>
        <begin position="417"/>
        <end position="452"/>
    </location>
</feature>
<dbReference type="Pfam" id="PF02861">
    <property type="entry name" value="Clp_N"/>
    <property type="match status" value="1"/>
</dbReference>
<dbReference type="Gene3D" id="1.10.1780.10">
    <property type="entry name" value="Clp, N-terminal domain"/>
    <property type="match status" value="1"/>
</dbReference>
<dbReference type="PROSITE" id="PS50151">
    <property type="entry name" value="UVR"/>
    <property type="match status" value="1"/>
</dbReference>
<dbReference type="InterPro" id="IPR036628">
    <property type="entry name" value="Clp_N_dom_sf"/>
</dbReference>
<dbReference type="GO" id="GO:0005737">
    <property type="term" value="C:cytoplasm"/>
    <property type="evidence" value="ECO:0007669"/>
    <property type="project" value="UniProtKB-SubCell"/>
</dbReference>
<dbReference type="InterPro" id="IPR001943">
    <property type="entry name" value="UVR_dom"/>
</dbReference>
<dbReference type="InterPro" id="IPR001270">
    <property type="entry name" value="ClpA/B"/>
</dbReference>
<protein>
    <submittedName>
        <fullName evidence="13">ATP-dependent Clp protease ATP-binding subunit</fullName>
    </submittedName>
</protein>
<dbReference type="CDD" id="cd00009">
    <property type="entry name" value="AAA"/>
    <property type="match status" value="1"/>
</dbReference>
<comment type="caution">
    <text evidence="13">The sequence shown here is derived from an EMBL/GenBank/DDBJ whole genome shotgun (WGS) entry which is preliminary data.</text>
</comment>
<dbReference type="InterPro" id="IPR019489">
    <property type="entry name" value="Clp_ATPase_C"/>
</dbReference>
<dbReference type="Gene3D" id="1.10.8.60">
    <property type="match status" value="2"/>
</dbReference>
<dbReference type="GO" id="GO:0005524">
    <property type="term" value="F:ATP binding"/>
    <property type="evidence" value="ECO:0007669"/>
    <property type="project" value="UniProtKB-KW"/>
</dbReference>
<keyword evidence="4 10" id="KW-0547">Nucleotide-binding</keyword>
<dbReference type="InterPro" id="IPR004176">
    <property type="entry name" value="Clp_R_N"/>
</dbReference>
<dbReference type="SUPFAM" id="SSF52540">
    <property type="entry name" value="P-loop containing nucleoside triphosphate hydrolases"/>
    <property type="match status" value="2"/>
</dbReference>
<dbReference type="InterPro" id="IPR003593">
    <property type="entry name" value="AAA+_ATPase"/>
</dbReference>
<accession>A0A6M0S4Y5</accession>
<reference evidence="13 14" key="1">
    <citation type="journal article" date="2020" name="Microb. Ecol.">
        <title>Ecogenomics of the Marine Benthic Filamentous Cyanobacterium Adonisia.</title>
        <authorList>
            <person name="Walter J.M."/>
            <person name="Coutinho F.H."/>
            <person name="Leomil L."/>
            <person name="Hargreaves P.I."/>
            <person name="Campeao M.E."/>
            <person name="Vieira V.V."/>
            <person name="Silva B.S."/>
            <person name="Fistarol G.O."/>
            <person name="Salomon P.S."/>
            <person name="Sawabe T."/>
            <person name="Mino S."/>
            <person name="Hosokawa M."/>
            <person name="Miyashita H."/>
            <person name="Maruyama F."/>
            <person name="van Verk M.C."/>
            <person name="Dutilh B.E."/>
            <person name="Thompson C.C."/>
            <person name="Thompson F.L."/>
        </authorList>
    </citation>
    <scope>NUCLEOTIDE SEQUENCE [LARGE SCALE GENOMIC DNA]</scope>
    <source>
        <strain evidence="13 14">CCMR0082</strain>
    </source>
</reference>
<keyword evidence="5 10" id="KW-0067">ATP-binding</keyword>
<dbReference type="PROSITE" id="PS51903">
    <property type="entry name" value="CLP_R"/>
    <property type="match status" value="1"/>
</dbReference>
<evidence type="ECO:0000256" key="8">
    <source>
        <dbReference type="ARBA" id="ARBA00026057"/>
    </source>
</evidence>
<dbReference type="InterPro" id="IPR018368">
    <property type="entry name" value="ClpA/B_CS1"/>
</dbReference>
<dbReference type="InterPro" id="IPR050130">
    <property type="entry name" value="ClpA_ClpB"/>
</dbReference>
<proteinExistence type="inferred from homology"/>
<dbReference type="PANTHER" id="PTHR11638">
    <property type="entry name" value="ATP-DEPENDENT CLP PROTEASE"/>
    <property type="match status" value="1"/>
</dbReference>
<dbReference type="Proteomes" id="UP000473574">
    <property type="component" value="Unassembled WGS sequence"/>
</dbReference>
<evidence type="ECO:0000256" key="4">
    <source>
        <dbReference type="ARBA" id="ARBA00022741"/>
    </source>
</evidence>
<dbReference type="PROSITE" id="PS00871">
    <property type="entry name" value="CLPAB_2"/>
    <property type="match status" value="1"/>
</dbReference>
<dbReference type="InterPro" id="IPR041546">
    <property type="entry name" value="ClpA/ClpB_AAA_lid"/>
</dbReference>
<keyword evidence="3 9" id="KW-0677">Repeat</keyword>
<dbReference type="Gene3D" id="3.40.50.300">
    <property type="entry name" value="P-loop containing nucleotide triphosphate hydrolases"/>
    <property type="match status" value="2"/>
</dbReference>
<evidence type="ECO:0000313" key="13">
    <source>
        <dbReference type="EMBL" id="NEZ63133.1"/>
    </source>
</evidence>
<dbReference type="FunFam" id="3.40.50.300:FF:000010">
    <property type="entry name" value="Chaperone clpB 1, putative"/>
    <property type="match status" value="1"/>
</dbReference>
<evidence type="ECO:0000313" key="14">
    <source>
        <dbReference type="Proteomes" id="UP000473574"/>
    </source>
</evidence>
<sequence>MFELFNDKAISAIMIAQQQASRLRQHYVGTELILVGVIAQGDSLVSPIVQEAGITLQVLQEAVEATLKSDSKQPSAEIPFTPSAKQLLEQSLKEAQQLDQSYVSPEHLLLAVTSSDKSSAAKILITLGVDLVKLRIAIIRAVGERMPVPTAGSRDASGFKGKALEEFATDLTKLAAEGKIDPVVGRSQEIERVVQILGRRSKNNPVLIGEPGVGKTAIAEGLAQRIINQDVPELLLDQRVLSLDINSLVAGTRFRGDFEERLKQIVAEVNKAGNIIFLIDEIHTLVGTGGMEGGMDAANMLKPALARGELQCIGATTLDEYRKYIEKDAALERRFQPVMVNEPSVEETIEILKGVRSSYEQHHNLLISDDALVAAAKLSNRYIADRYLPDKAIDLIDEAGSCVHLRHSQTSLAKELKQSLRKIIWDKDAAVKAQEFDRASELRDQELELEAKLQNFNENRAATDTRPVVTVEDIAQVVASWTGVPANRITKSESAMLMKLEETLHQRIIGQENAVNAVAKAIRRARVGLSSEQRPIASFIFCGPTGVGKTELTKALADSVFGAEDAIIRLDMSEYMESQSVAKLIGSPPGYVGYGDGGQLTEAVRRKPYTVVLFDEIEKAHPDVFNLLLQLLDDGRLTDSQGRVVGFKNTVIIMTSNIGSRAIEKQGTGIGFDMIDGDLATAQYTRTREQVNDALKSSFRPEFLNRLDEIIVFHQLQRSEVKQIADILLQDVAKRLVEQAIKIEVTEAFKDKLVVEGYDPSYGARPLRRAITRLVEDSLAEALLAGDIRAGETAVLDVNDDGQVTVQRERALALVSG</sequence>
<dbReference type="SMART" id="SM01086">
    <property type="entry name" value="ClpB_D2-small"/>
    <property type="match status" value="1"/>
</dbReference>
<keyword evidence="13" id="KW-0378">Hydrolase</keyword>
<dbReference type="PRINTS" id="PR00300">
    <property type="entry name" value="CLPPROTEASEA"/>
</dbReference>
<keyword evidence="6" id="KW-0175">Coiled coil</keyword>
<keyword evidence="7 10" id="KW-0143">Chaperone</keyword>
<comment type="subunit">
    <text evidence="8">Homohexamer. The oligomerization is ATP-dependent.</text>
</comment>
<dbReference type="Gene3D" id="4.10.860.10">
    <property type="entry name" value="UVR domain"/>
    <property type="match status" value="1"/>
</dbReference>
<evidence type="ECO:0000259" key="11">
    <source>
        <dbReference type="PROSITE" id="PS50151"/>
    </source>
</evidence>
<dbReference type="InterPro" id="IPR028299">
    <property type="entry name" value="ClpA/B_CS2"/>
</dbReference>
<dbReference type="AlphaFoldDB" id="A0A6M0S4Y5"/>
<dbReference type="Pfam" id="PF17871">
    <property type="entry name" value="AAA_lid_9"/>
    <property type="match status" value="1"/>
</dbReference>
<dbReference type="Pfam" id="PF00004">
    <property type="entry name" value="AAA"/>
    <property type="match status" value="1"/>
</dbReference>
<dbReference type="EMBL" id="QZCE01000002">
    <property type="protein sequence ID" value="NEZ63133.1"/>
    <property type="molecule type" value="Genomic_DNA"/>
</dbReference>
<evidence type="ECO:0000256" key="7">
    <source>
        <dbReference type="ARBA" id="ARBA00023186"/>
    </source>
</evidence>
<gene>
    <name evidence="13" type="ORF">D0962_10125</name>
</gene>
<dbReference type="FunFam" id="1.10.8.60:FF:000017">
    <property type="entry name" value="ATP-dependent chaperone ClpB"/>
    <property type="match status" value="1"/>
</dbReference>
<comment type="subcellular location">
    <subcellularLocation>
        <location evidence="1">Cytoplasm</location>
    </subcellularLocation>
</comment>
<dbReference type="GO" id="GO:0008233">
    <property type="term" value="F:peptidase activity"/>
    <property type="evidence" value="ECO:0007669"/>
    <property type="project" value="UniProtKB-KW"/>
</dbReference>
<dbReference type="FunFam" id="3.40.50.300:FF:000025">
    <property type="entry name" value="ATP-dependent Clp protease subunit"/>
    <property type="match status" value="1"/>
</dbReference>
<evidence type="ECO:0000256" key="5">
    <source>
        <dbReference type="ARBA" id="ARBA00022840"/>
    </source>
</evidence>
<evidence type="ECO:0000256" key="9">
    <source>
        <dbReference type="PROSITE-ProRule" id="PRU01251"/>
    </source>
</evidence>
<dbReference type="RefSeq" id="WP_163662280.1">
    <property type="nucleotide sequence ID" value="NZ_QZCE01000002.1"/>
</dbReference>
<dbReference type="SMART" id="SM00382">
    <property type="entry name" value="AAA"/>
    <property type="match status" value="2"/>
</dbReference>
<dbReference type="GO" id="GO:0016887">
    <property type="term" value="F:ATP hydrolysis activity"/>
    <property type="evidence" value="ECO:0007669"/>
    <property type="project" value="InterPro"/>
</dbReference>
<name>A0A6M0S4Y5_9CYAN</name>
<dbReference type="GO" id="GO:0034605">
    <property type="term" value="P:cellular response to heat"/>
    <property type="evidence" value="ECO:0007669"/>
    <property type="project" value="TreeGrafter"/>
</dbReference>
<evidence type="ECO:0000256" key="10">
    <source>
        <dbReference type="RuleBase" id="RU004432"/>
    </source>
</evidence>
<evidence type="ECO:0000256" key="6">
    <source>
        <dbReference type="ARBA" id="ARBA00023054"/>
    </source>
</evidence>
<dbReference type="PANTHER" id="PTHR11638:SF155">
    <property type="entry name" value="CHAPERONE PROTEIN CLPC1, CHLOROPLASTIC-LIKE"/>
    <property type="match status" value="1"/>
</dbReference>
<dbReference type="GO" id="GO:0006508">
    <property type="term" value="P:proteolysis"/>
    <property type="evidence" value="ECO:0007669"/>
    <property type="project" value="UniProtKB-KW"/>
</dbReference>
<keyword evidence="13" id="KW-0645">Protease</keyword>
<dbReference type="InterPro" id="IPR027417">
    <property type="entry name" value="P-loop_NTPase"/>
</dbReference>
<dbReference type="SUPFAM" id="SSF81923">
    <property type="entry name" value="Double Clp-N motif"/>
    <property type="match status" value="1"/>
</dbReference>
<feature type="domain" description="Clp R" evidence="12">
    <location>
        <begin position="2"/>
        <end position="144"/>
    </location>
</feature>
<dbReference type="InterPro" id="IPR003959">
    <property type="entry name" value="ATPase_AAA_core"/>
</dbReference>
<dbReference type="Pfam" id="PF10431">
    <property type="entry name" value="ClpB_D2-small"/>
    <property type="match status" value="1"/>
</dbReference>
<evidence type="ECO:0000256" key="3">
    <source>
        <dbReference type="ARBA" id="ARBA00022737"/>
    </source>
</evidence>
<evidence type="ECO:0000259" key="12">
    <source>
        <dbReference type="PROSITE" id="PS51903"/>
    </source>
</evidence>
<evidence type="ECO:0000256" key="1">
    <source>
        <dbReference type="ARBA" id="ARBA00004496"/>
    </source>
</evidence>